<name>A0A4S2MTR4_9PEZI</name>
<dbReference type="EMBL" id="ML220128">
    <property type="protein sequence ID" value="TGZ79908.1"/>
    <property type="molecule type" value="Genomic_DNA"/>
</dbReference>
<keyword evidence="1" id="KW-1133">Transmembrane helix</keyword>
<evidence type="ECO:0000313" key="2">
    <source>
        <dbReference type="EMBL" id="TGZ79908.1"/>
    </source>
</evidence>
<evidence type="ECO:0000256" key="1">
    <source>
        <dbReference type="SAM" id="Phobius"/>
    </source>
</evidence>
<proteinExistence type="predicted"/>
<evidence type="ECO:0000313" key="3">
    <source>
        <dbReference type="Proteomes" id="UP000298138"/>
    </source>
</evidence>
<dbReference type="Proteomes" id="UP000298138">
    <property type="component" value="Unassembled WGS sequence"/>
</dbReference>
<gene>
    <name evidence="2" type="ORF">EX30DRAFT_71568</name>
</gene>
<reference evidence="2 3" key="1">
    <citation type="submission" date="2019-04" db="EMBL/GenBank/DDBJ databases">
        <title>Comparative genomics and transcriptomics to analyze fruiting body development in filamentous ascomycetes.</title>
        <authorList>
            <consortium name="DOE Joint Genome Institute"/>
            <person name="Lutkenhaus R."/>
            <person name="Traeger S."/>
            <person name="Breuer J."/>
            <person name="Kuo A."/>
            <person name="Lipzen A."/>
            <person name="Pangilinan J."/>
            <person name="Dilworth D."/>
            <person name="Sandor L."/>
            <person name="Poggeler S."/>
            <person name="Barry K."/>
            <person name="Grigoriev I.V."/>
            <person name="Nowrousian M."/>
        </authorList>
    </citation>
    <scope>NUCLEOTIDE SEQUENCE [LARGE SCALE GENOMIC DNA]</scope>
    <source>
        <strain evidence="2 3">CBS 389.68</strain>
    </source>
</reference>
<dbReference type="AlphaFoldDB" id="A0A4S2MTR4"/>
<keyword evidence="1" id="KW-0472">Membrane</keyword>
<protein>
    <submittedName>
        <fullName evidence="2">Uncharacterized protein</fullName>
    </submittedName>
</protein>
<feature type="transmembrane region" description="Helical" evidence="1">
    <location>
        <begin position="85"/>
        <end position="106"/>
    </location>
</feature>
<organism evidence="2 3">
    <name type="scientific">Ascodesmis nigricans</name>
    <dbReference type="NCBI Taxonomy" id="341454"/>
    <lineage>
        <taxon>Eukaryota</taxon>
        <taxon>Fungi</taxon>
        <taxon>Dikarya</taxon>
        <taxon>Ascomycota</taxon>
        <taxon>Pezizomycotina</taxon>
        <taxon>Pezizomycetes</taxon>
        <taxon>Pezizales</taxon>
        <taxon>Ascodesmidaceae</taxon>
        <taxon>Ascodesmis</taxon>
    </lineage>
</organism>
<keyword evidence="3" id="KW-1185">Reference proteome</keyword>
<accession>A0A4S2MTR4</accession>
<dbReference type="InParanoid" id="A0A4S2MTR4"/>
<sequence>MGLHAWVGWLAEKAVVEERRKGWIRASRPGGWALGITKRGNLLGGILDRWIMVCLVRCVESLLSTVGSGLGDGFRGILHCLVLDLGFAFEVLVFLVLFFIEFGFIWRSNYRMSALLFVI</sequence>
<keyword evidence="1" id="KW-0812">Transmembrane</keyword>